<protein>
    <submittedName>
        <fullName evidence="8">Uncharacterized MFS-type transporter</fullName>
    </submittedName>
</protein>
<dbReference type="Pfam" id="PF07690">
    <property type="entry name" value="MFS_1"/>
    <property type="match status" value="1"/>
</dbReference>
<dbReference type="Gene3D" id="1.20.1250.20">
    <property type="entry name" value="MFS general substrate transporter like domains"/>
    <property type="match status" value="2"/>
</dbReference>
<name>A0A6J4KR02_9BACT</name>
<dbReference type="SUPFAM" id="SSF103473">
    <property type="entry name" value="MFS general substrate transporter"/>
    <property type="match status" value="1"/>
</dbReference>
<evidence type="ECO:0000256" key="1">
    <source>
        <dbReference type="ARBA" id="ARBA00004651"/>
    </source>
</evidence>
<dbReference type="EMBL" id="CADCTW010000073">
    <property type="protein sequence ID" value="CAA9311643.1"/>
    <property type="molecule type" value="Genomic_DNA"/>
</dbReference>
<dbReference type="GO" id="GO:0005886">
    <property type="term" value="C:plasma membrane"/>
    <property type="evidence" value="ECO:0007669"/>
    <property type="project" value="UniProtKB-SubCell"/>
</dbReference>
<dbReference type="InterPro" id="IPR005829">
    <property type="entry name" value="Sugar_transporter_CS"/>
</dbReference>
<evidence type="ECO:0000256" key="5">
    <source>
        <dbReference type="ARBA" id="ARBA00023136"/>
    </source>
</evidence>
<dbReference type="GO" id="GO:0022857">
    <property type="term" value="F:transmembrane transporter activity"/>
    <property type="evidence" value="ECO:0007669"/>
    <property type="project" value="InterPro"/>
</dbReference>
<sequence>MRRPPERATLAALWLLVFSVTTQTMILAPILPRVAEQLRMAEGRVAWIGTGYSVAVALVAVVAGPVSDRVGRRRMLLAGAAAMTVGLALHALAHGFGSFLAVRVLTGAGGGVLTGATAAYVGDYFPPERRGWANGWVMSGMAAGQVLGIPVGTLLAARSGFHAPFLVFAGTMAVAWLMIVRWVPQPDVELQHAPLGTRYLVRHYRALVTRRDAAVAILSNFGMFGGTALYVLFLPTWLEEARGATPGQVALLFALGGAATVLAGPAAGRFSDRTGRKRLVVGASVGLALGIVATVPVARGMTAAYLLFTATMALFAARASPFQAMMAEIVPDRQRGSMMSLSMAVGQAGSGLGSALAGATYAYAGFGGNTVLAACAALGMAALVASYLPETAGSYNTRENQP</sequence>
<evidence type="ECO:0000256" key="6">
    <source>
        <dbReference type="SAM" id="Phobius"/>
    </source>
</evidence>
<feature type="transmembrane region" description="Helical" evidence="6">
    <location>
        <begin position="213"/>
        <end position="237"/>
    </location>
</feature>
<feature type="transmembrane region" description="Helical" evidence="6">
    <location>
        <begin position="46"/>
        <end position="63"/>
    </location>
</feature>
<dbReference type="AlphaFoldDB" id="A0A6J4KR02"/>
<keyword evidence="4 6" id="KW-1133">Transmembrane helix</keyword>
<feature type="transmembrane region" description="Helical" evidence="6">
    <location>
        <begin position="279"/>
        <end position="297"/>
    </location>
</feature>
<dbReference type="CDD" id="cd17325">
    <property type="entry name" value="MFS_MdtG_SLC18_like"/>
    <property type="match status" value="1"/>
</dbReference>
<feature type="transmembrane region" description="Helical" evidence="6">
    <location>
        <begin position="249"/>
        <end position="267"/>
    </location>
</feature>
<evidence type="ECO:0000313" key="8">
    <source>
        <dbReference type="EMBL" id="CAA9311643.1"/>
    </source>
</evidence>
<feature type="transmembrane region" description="Helical" evidence="6">
    <location>
        <begin position="75"/>
        <end position="93"/>
    </location>
</feature>
<feature type="transmembrane region" description="Helical" evidence="6">
    <location>
        <begin position="370"/>
        <end position="388"/>
    </location>
</feature>
<dbReference type="InterPro" id="IPR020846">
    <property type="entry name" value="MFS_dom"/>
</dbReference>
<feature type="transmembrane region" description="Helical" evidence="6">
    <location>
        <begin position="99"/>
        <end position="121"/>
    </location>
</feature>
<feature type="transmembrane region" description="Helical" evidence="6">
    <location>
        <begin position="163"/>
        <end position="183"/>
    </location>
</feature>
<evidence type="ECO:0000256" key="2">
    <source>
        <dbReference type="ARBA" id="ARBA00022475"/>
    </source>
</evidence>
<dbReference type="PROSITE" id="PS00216">
    <property type="entry name" value="SUGAR_TRANSPORT_1"/>
    <property type="match status" value="1"/>
</dbReference>
<dbReference type="InterPro" id="IPR011701">
    <property type="entry name" value="MFS"/>
</dbReference>
<gene>
    <name evidence="8" type="ORF">AVDCRST_MAG68-1264</name>
</gene>
<feature type="transmembrane region" description="Helical" evidence="6">
    <location>
        <begin position="341"/>
        <end position="364"/>
    </location>
</feature>
<dbReference type="InterPro" id="IPR036259">
    <property type="entry name" value="MFS_trans_sf"/>
</dbReference>
<feature type="domain" description="Major facilitator superfamily (MFS) profile" evidence="7">
    <location>
        <begin position="9"/>
        <end position="392"/>
    </location>
</feature>
<keyword evidence="2" id="KW-1003">Cell membrane</keyword>
<feature type="transmembrane region" description="Helical" evidence="6">
    <location>
        <begin position="133"/>
        <end position="157"/>
    </location>
</feature>
<comment type="subcellular location">
    <subcellularLocation>
        <location evidence="1">Cell membrane</location>
        <topology evidence="1">Multi-pass membrane protein</topology>
    </subcellularLocation>
</comment>
<proteinExistence type="predicted"/>
<reference evidence="8" key="1">
    <citation type="submission" date="2020-02" db="EMBL/GenBank/DDBJ databases">
        <authorList>
            <person name="Meier V. D."/>
        </authorList>
    </citation>
    <scope>NUCLEOTIDE SEQUENCE</scope>
    <source>
        <strain evidence="8">AVDCRST_MAG68</strain>
    </source>
</reference>
<dbReference type="PANTHER" id="PTHR43124:SF3">
    <property type="entry name" value="CHLORAMPHENICOL EFFLUX PUMP RV0191"/>
    <property type="match status" value="1"/>
</dbReference>
<keyword evidence="5 6" id="KW-0472">Membrane</keyword>
<dbReference type="InterPro" id="IPR050189">
    <property type="entry name" value="MFS_Efflux_Transporters"/>
</dbReference>
<evidence type="ECO:0000256" key="3">
    <source>
        <dbReference type="ARBA" id="ARBA00022692"/>
    </source>
</evidence>
<feature type="transmembrane region" description="Helical" evidence="6">
    <location>
        <begin position="303"/>
        <end position="320"/>
    </location>
</feature>
<organism evidence="8">
    <name type="scientific">uncultured Gemmatimonadota bacterium</name>
    <dbReference type="NCBI Taxonomy" id="203437"/>
    <lineage>
        <taxon>Bacteria</taxon>
        <taxon>Pseudomonadati</taxon>
        <taxon>Gemmatimonadota</taxon>
        <taxon>environmental samples</taxon>
    </lineage>
</organism>
<evidence type="ECO:0000259" key="7">
    <source>
        <dbReference type="PROSITE" id="PS50850"/>
    </source>
</evidence>
<accession>A0A6J4KR02</accession>
<evidence type="ECO:0000256" key="4">
    <source>
        <dbReference type="ARBA" id="ARBA00022989"/>
    </source>
</evidence>
<dbReference type="PANTHER" id="PTHR43124">
    <property type="entry name" value="PURINE EFFLUX PUMP PBUE"/>
    <property type="match status" value="1"/>
</dbReference>
<dbReference type="PROSITE" id="PS50850">
    <property type="entry name" value="MFS"/>
    <property type="match status" value="1"/>
</dbReference>
<keyword evidence="3 6" id="KW-0812">Transmembrane</keyword>